<protein>
    <submittedName>
        <fullName evidence="1">Reactive intermediate/imine deaminase</fullName>
    </submittedName>
</protein>
<dbReference type="OrthoDB" id="9808943at2"/>
<keyword evidence="2" id="KW-1185">Reference proteome</keyword>
<gene>
    <name evidence="1" type="ORF">SAMN02745194_04602</name>
</gene>
<dbReference type="Proteomes" id="UP000184387">
    <property type="component" value="Unassembled WGS sequence"/>
</dbReference>
<sequence>MTPLEFIRPDEPQYAALPPLSPAVRVGNLVFVSGLPGFDRKGGLSVGDFPAQMRQAMANVGTVLREAGAGWGRVAKVNVLLTRAGDYEAMNRIYAEHFPDGRYPARTTAIVAALPRPDFLLEIECVAVIG</sequence>
<reference evidence="1 2" key="1">
    <citation type="submission" date="2016-11" db="EMBL/GenBank/DDBJ databases">
        <authorList>
            <person name="Jaros S."/>
            <person name="Januszkiewicz K."/>
            <person name="Wedrychowicz H."/>
        </authorList>
    </citation>
    <scope>NUCLEOTIDE SEQUENCE [LARGE SCALE GENOMIC DNA]</scope>
    <source>
        <strain evidence="1 2">DSM 14916</strain>
    </source>
</reference>
<dbReference type="InterPro" id="IPR035959">
    <property type="entry name" value="RutC-like_sf"/>
</dbReference>
<accession>A0A1M6R7H0</accession>
<dbReference type="CDD" id="cd00448">
    <property type="entry name" value="YjgF_YER057c_UK114_family"/>
    <property type="match status" value="1"/>
</dbReference>
<evidence type="ECO:0000313" key="2">
    <source>
        <dbReference type="Proteomes" id="UP000184387"/>
    </source>
</evidence>
<dbReference type="PANTHER" id="PTHR11803">
    <property type="entry name" value="2-IMINOBUTANOATE/2-IMINOPROPANOATE DEAMINASE RIDA"/>
    <property type="match status" value="1"/>
</dbReference>
<dbReference type="SUPFAM" id="SSF55298">
    <property type="entry name" value="YjgF-like"/>
    <property type="match status" value="1"/>
</dbReference>
<dbReference type="GO" id="GO:0005829">
    <property type="term" value="C:cytosol"/>
    <property type="evidence" value="ECO:0007669"/>
    <property type="project" value="TreeGrafter"/>
</dbReference>
<dbReference type="AlphaFoldDB" id="A0A1M6R7H0"/>
<dbReference type="EMBL" id="FQZF01000041">
    <property type="protein sequence ID" value="SHK28278.1"/>
    <property type="molecule type" value="Genomic_DNA"/>
</dbReference>
<dbReference type="InterPro" id="IPR006175">
    <property type="entry name" value="YjgF/YER057c/UK114"/>
</dbReference>
<dbReference type="GO" id="GO:0019239">
    <property type="term" value="F:deaminase activity"/>
    <property type="evidence" value="ECO:0007669"/>
    <property type="project" value="TreeGrafter"/>
</dbReference>
<organism evidence="1 2">
    <name type="scientific">Muricoccus roseus</name>
    <dbReference type="NCBI Taxonomy" id="198092"/>
    <lineage>
        <taxon>Bacteria</taxon>
        <taxon>Pseudomonadati</taxon>
        <taxon>Pseudomonadota</taxon>
        <taxon>Alphaproteobacteria</taxon>
        <taxon>Acetobacterales</taxon>
        <taxon>Roseomonadaceae</taxon>
        <taxon>Muricoccus</taxon>
    </lineage>
</organism>
<name>A0A1M6R7H0_9PROT</name>
<dbReference type="Gene3D" id="3.30.1330.40">
    <property type="entry name" value="RutC-like"/>
    <property type="match status" value="1"/>
</dbReference>
<dbReference type="RefSeq" id="WP_073139458.1">
    <property type="nucleotide sequence ID" value="NZ_FQZF01000041.1"/>
</dbReference>
<dbReference type="Pfam" id="PF01042">
    <property type="entry name" value="Ribonuc_L-PSP"/>
    <property type="match status" value="1"/>
</dbReference>
<evidence type="ECO:0000313" key="1">
    <source>
        <dbReference type="EMBL" id="SHK28278.1"/>
    </source>
</evidence>
<dbReference type="PANTHER" id="PTHR11803:SF39">
    <property type="entry name" value="2-IMINOBUTANOATE_2-IMINOPROPANOATE DEAMINASE"/>
    <property type="match status" value="1"/>
</dbReference>
<proteinExistence type="predicted"/>
<dbReference type="STRING" id="198092.SAMN02745194_04602"/>